<evidence type="ECO:0000313" key="2">
    <source>
        <dbReference type="EMBL" id="KKR41597.1"/>
    </source>
</evidence>
<protein>
    <submittedName>
        <fullName evidence="2">Uncharacterized protein</fullName>
    </submittedName>
</protein>
<feature type="compositionally biased region" description="Basic and acidic residues" evidence="1">
    <location>
        <begin position="14"/>
        <end position="28"/>
    </location>
</feature>
<feature type="region of interest" description="Disordered" evidence="1">
    <location>
        <begin position="1"/>
        <end position="39"/>
    </location>
</feature>
<dbReference type="EMBL" id="LBYB01000009">
    <property type="protein sequence ID" value="KKR41597.1"/>
    <property type="molecule type" value="Genomic_DNA"/>
</dbReference>
<dbReference type="Proteomes" id="UP000034881">
    <property type="component" value="Unassembled WGS sequence"/>
</dbReference>
<reference evidence="2 3" key="1">
    <citation type="journal article" date="2015" name="Nature">
        <title>rRNA introns, odd ribosomes, and small enigmatic genomes across a large radiation of phyla.</title>
        <authorList>
            <person name="Brown C.T."/>
            <person name="Hug L.A."/>
            <person name="Thomas B.C."/>
            <person name="Sharon I."/>
            <person name="Castelle C.J."/>
            <person name="Singh A."/>
            <person name="Wilkins M.J."/>
            <person name="Williams K.H."/>
            <person name="Banfield J.F."/>
        </authorList>
    </citation>
    <scope>NUCLEOTIDE SEQUENCE [LARGE SCALE GENOMIC DNA]</scope>
</reference>
<organism evidence="2 3">
    <name type="scientific">Candidatus Daviesbacteria bacterium GW2011_GWC2_40_12</name>
    <dbReference type="NCBI Taxonomy" id="1618431"/>
    <lineage>
        <taxon>Bacteria</taxon>
        <taxon>Candidatus Daviesiibacteriota</taxon>
    </lineage>
</organism>
<sequence>MQLHPTSHPKITHCHSEHSEESLADAKSDLANARNLKEGLQSRGTISIPSMLSNLITMQAVSIGGKLKIAA</sequence>
<dbReference type="AlphaFoldDB" id="A0A0G0TUP0"/>
<evidence type="ECO:0000256" key="1">
    <source>
        <dbReference type="SAM" id="MobiDB-lite"/>
    </source>
</evidence>
<name>A0A0G0TUP0_9BACT</name>
<comment type="caution">
    <text evidence="2">The sequence shown here is derived from an EMBL/GenBank/DDBJ whole genome shotgun (WGS) entry which is preliminary data.</text>
</comment>
<evidence type="ECO:0000313" key="3">
    <source>
        <dbReference type="Proteomes" id="UP000034881"/>
    </source>
</evidence>
<accession>A0A0G0TUP0</accession>
<gene>
    <name evidence="2" type="ORF">UT77_C0009G0055</name>
</gene>
<proteinExistence type="predicted"/>